<reference evidence="2 3" key="1">
    <citation type="journal article" date="2016" name="Front. Microbiol.">
        <title>Comparative Genomic Analysis Reveals a Diverse Repertoire of Genes Involved in Prokaryote-Eukaryote Interactions within the Pseudovibrio Genus.</title>
        <authorList>
            <person name="Romano S."/>
            <person name="Fernandez-Guerra A."/>
            <person name="Reen F.J."/>
            <person name="Glockner F.O."/>
            <person name="Crowley S.P."/>
            <person name="O'Sullivan O."/>
            <person name="Cotter P.D."/>
            <person name="Adams C."/>
            <person name="Dobson A.D."/>
            <person name="O'Gara F."/>
        </authorList>
    </citation>
    <scope>NUCLEOTIDE SEQUENCE [LARGE SCALE GENOMIC DNA]</scope>
    <source>
        <strain evidence="2 3">Ad2</strain>
    </source>
</reference>
<accession>A0A165T4U8</accession>
<sequence>MKLISIEAKFHLNDVARAQKIFETQALDVRRLDGCESYDLYSSNNGAIVILQHWKSQEAFDVYRGSEFFTLLGKHLKPMMIEPPKTTIAEVDHSEH</sequence>
<protein>
    <submittedName>
        <fullName evidence="2">Putative monooxygenase</fullName>
        <ecNumber evidence="2">1.-.-.-</ecNumber>
    </submittedName>
</protein>
<keyword evidence="2" id="KW-0503">Monooxygenase</keyword>
<dbReference type="Gene3D" id="3.30.70.100">
    <property type="match status" value="1"/>
</dbReference>
<organism evidence="2 3">
    <name type="scientific">Pseudovibrio axinellae</name>
    <dbReference type="NCBI Taxonomy" id="989403"/>
    <lineage>
        <taxon>Bacteria</taxon>
        <taxon>Pseudomonadati</taxon>
        <taxon>Pseudomonadota</taxon>
        <taxon>Alphaproteobacteria</taxon>
        <taxon>Hyphomicrobiales</taxon>
        <taxon>Stappiaceae</taxon>
        <taxon>Pseudovibrio</taxon>
    </lineage>
</organism>
<dbReference type="Pfam" id="PF03992">
    <property type="entry name" value="ABM"/>
    <property type="match status" value="1"/>
</dbReference>
<dbReference type="InterPro" id="IPR007138">
    <property type="entry name" value="ABM_dom"/>
</dbReference>
<dbReference type="Proteomes" id="UP000076577">
    <property type="component" value="Unassembled WGS sequence"/>
</dbReference>
<evidence type="ECO:0000313" key="2">
    <source>
        <dbReference type="EMBL" id="KZL05429.1"/>
    </source>
</evidence>
<dbReference type="EC" id="1.-.-.-" evidence="2"/>
<keyword evidence="2" id="KW-0560">Oxidoreductase</keyword>
<dbReference type="OrthoDB" id="3297102at2"/>
<evidence type="ECO:0000259" key="1">
    <source>
        <dbReference type="Pfam" id="PF03992"/>
    </source>
</evidence>
<feature type="domain" description="ABM" evidence="1">
    <location>
        <begin position="21"/>
        <end position="68"/>
    </location>
</feature>
<name>A0A165T4U8_9HYPH</name>
<evidence type="ECO:0000313" key="3">
    <source>
        <dbReference type="Proteomes" id="UP000076577"/>
    </source>
</evidence>
<dbReference type="PATRIC" id="fig|989403.3.peg.4771"/>
<dbReference type="GO" id="GO:0004497">
    <property type="term" value="F:monooxygenase activity"/>
    <property type="evidence" value="ECO:0007669"/>
    <property type="project" value="UniProtKB-KW"/>
</dbReference>
<dbReference type="AlphaFoldDB" id="A0A165T4U8"/>
<dbReference type="EMBL" id="LMCB01000152">
    <property type="protein sequence ID" value="KZL05429.1"/>
    <property type="molecule type" value="Genomic_DNA"/>
</dbReference>
<dbReference type="SUPFAM" id="SSF54909">
    <property type="entry name" value="Dimeric alpha+beta barrel"/>
    <property type="match status" value="1"/>
</dbReference>
<dbReference type="STRING" id="989403.SAMN05421798_101903"/>
<comment type="caution">
    <text evidence="2">The sequence shown here is derived from an EMBL/GenBank/DDBJ whole genome shotgun (WGS) entry which is preliminary data.</text>
</comment>
<keyword evidence="3" id="KW-1185">Reference proteome</keyword>
<dbReference type="RefSeq" id="WP_068010597.1">
    <property type="nucleotide sequence ID" value="NZ_FOFM01000001.1"/>
</dbReference>
<gene>
    <name evidence="2" type="ORF">PsAD2_04354</name>
</gene>
<dbReference type="InterPro" id="IPR011008">
    <property type="entry name" value="Dimeric_a/b-barrel"/>
</dbReference>
<proteinExistence type="predicted"/>